<dbReference type="PANTHER" id="PTHR44103">
    <property type="entry name" value="PROPROTEIN CONVERTASE P"/>
    <property type="match status" value="1"/>
</dbReference>
<proteinExistence type="predicted"/>
<dbReference type="Gene3D" id="2.130.10.130">
    <property type="entry name" value="Integrin alpha, N-terminal"/>
    <property type="match status" value="1"/>
</dbReference>
<keyword evidence="1 2" id="KW-0732">Signal</keyword>
<dbReference type="EMBL" id="FOFB01000001">
    <property type="protein sequence ID" value="SEP64062.1"/>
    <property type="molecule type" value="Genomic_DNA"/>
</dbReference>
<name>A0A1H8ZI17_9BACT</name>
<dbReference type="PANTHER" id="PTHR44103:SF1">
    <property type="entry name" value="PROPROTEIN CONVERTASE P"/>
    <property type="match status" value="1"/>
</dbReference>
<keyword evidence="4" id="KW-1185">Reference proteome</keyword>
<dbReference type="InterPro" id="IPR013517">
    <property type="entry name" value="FG-GAP"/>
</dbReference>
<organism evidence="3 4">
    <name type="scientific">Neolewinella agarilytica</name>
    <dbReference type="NCBI Taxonomy" id="478744"/>
    <lineage>
        <taxon>Bacteria</taxon>
        <taxon>Pseudomonadati</taxon>
        <taxon>Bacteroidota</taxon>
        <taxon>Saprospiria</taxon>
        <taxon>Saprospirales</taxon>
        <taxon>Lewinellaceae</taxon>
        <taxon>Neolewinella</taxon>
    </lineage>
</organism>
<dbReference type="SUPFAM" id="SSF69318">
    <property type="entry name" value="Integrin alpha N-terminal domain"/>
    <property type="match status" value="1"/>
</dbReference>
<evidence type="ECO:0000313" key="4">
    <source>
        <dbReference type="Proteomes" id="UP000199021"/>
    </source>
</evidence>
<dbReference type="OrthoDB" id="9816120at2"/>
<dbReference type="InParanoid" id="A0A1H8ZI17"/>
<feature type="chain" id="PRO_5011686223" evidence="2">
    <location>
        <begin position="23"/>
        <end position="413"/>
    </location>
</feature>
<dbReference type="InterPro" id="IPR028994">
    <property type="entry name" value="Integrin_alpha_N"/>
</dbReference>
<dbReference type="Pfam" id="PF13517">
    <property type="entry name" value="FG-GAP_3"/>
    <property type="match status" value="2"/>
</dbReference>
<feature type="signal peptide" evidence="2">
    <location>
        <begin position="1"/>
        <end position="22"/>
    </location>
</feature>
<evidence type="ECO:0000256" key="2">
    <source>
        <dbReference type="SAM" id="SignalP"/>
    </source>
</evidence>
<gene>
    <name evidence="3" type="ORF">SAMN05444359_101333</name>
</gene>
<sequence length="413" mass="45519">MSCQQYLFLFPLFFLFSCSGDADQAAETEPKPEAVAVRKAMEFTAHRVVDDAKWWWALTIGDVTNDGLQDIIYINNNANGGHLGFRAGSKEGGLWQETIVATAPPAGGTFAAGDLEAGDMDGDGDIDILAVKHTGEWDNAGEAAEIFYYENPGWEAHAIGEAKDAVKDMSIGDFDGDGLADLAVLTFDESNLRIHQQQKDGSFVMVQDITQKGLHEGMDVGDLDGDGDADIVANGFIFDNPGGDLTAPWTMTSIDDKWHNQEGDWSANGTKEFIADLNEDGTPEIFISHSERAGYPLSYYSRNEDGTYTEHVILKELPAAHTLQVFDMDLDGDLDVVTGINFARAVNLEPKVEHYEVMVLLNEGNNKWTSKVIDNEGIYNGRVADFEGDGDYDIFRYPNHEAKELFFIENQTK</sequence>
<dbReference type="Proteomes" id="UP000199021">
    <property type="component" value="Unassembled WGS sequence"/>
</dbReference>
<evidence type="ECO:0000313" key="3">
    <source>
        <dbReference type="EMBL" id="SEP64062.1"/>
    </source>
</evidence>
<dbReference type="RefSeq" id="WP_090165053.1">
    <property type="nucleotide sequence ID" value="NZ_FOFB01000001.1"/>
</dbReference>
<evidence type="ECO:0000256" key="1">
    <source>
        <dbReference type="ARBA" id="ARBA00022729"/>
    </source>
</evidence>
<protein>
    <submittedName>
        <fullName evidence="3">Repeat domain-containing protein</fullName>
    </submittedName>
</protein>
<dbReference type="STRING" id="478744.SAMN05444359_101333"/>
<reference evidence="4" key="1">
    <citation type="submission" date="2016-10" db="EMBL/GenBank/DDBJ databases">
        <authorList>
            <person name="Varghese N."/>
            <person name="Submissions S."/>
        </authorList>
    </citation>
    <scope>NUCLEOTIDE SEQUENCE [LARGE SCALE GENOMIC DNA]</scope>
    <source>
        <strain evidence="4">DSM 24740</strain>
    </source>
</reference>
<accession>A0A1H8ZI17</accession>
<dbReference type="AlphaFoldDB" id="A0A1H8ZI17"/>